<keyword evidence="1" id="KW-0812">Transmembrane</keyword>
<dbReference type="Gene3D" id="1.20.1560.10">
    <property type="entry name" value="ABC transporter type 1, transmembrane domain"/>
    <property type="match status" value="1"/>
</dbReference>
<dbReference type="EMBL" id="JBANAX010000239">
    <property type="protein sequence ID" value="KAL1217723.1"/>
    <property type="molecule type" value="Genomic_DNA"/>
</dbReference>
<dbReference type="InterPro" id="IPR036640">
    <property type="entry name" value="ABC1_TM_sf"/>
</dbReference>
<proteinExistence type="predicted"/>
<evidence type="ECO:0000256" key="3">
    <source>
        <dbReference type="ARBA" id="ARBA00023136"/>
    </source>
</evidence>
<organism evidence="4 6">
    <name type="scientific">Cardamine amara subsp. amara</name>
    <dbReference type="NCBI Taxonomy" id="228776"/>
    <lineage>
        <taxon>Eukaryota</taxon>
        <taxon>Viridiplantae</taxon>
        <taxon>Streptophyta</taxon>
        <taxon>Embryophyta</taxon>
        <taxon>Tracheophyta</taxon>
        <taxon>Spermatophyta</taxon>
        <taxon>Magnoliopsida</taxon>
        <taxon>eudicotyledons</taxon>
        <taxon>Gunneridae</taxon>
        <taxon>Pentapetalae</taxon>
        <taxon>rosids</taxon>
        <taxon>malvids</taxon>
        <taxon>Brassicales</taxon>
        <taxon>Brassicaceae</taxon>
        <taxon>Cardamineae</taxon>
        <taxon>Cardamine</taxon>
    </lineage>
</organism>
<keyword evidence="3" id="KW-0472">Membrane</keyword>
<protein>
    <submittedName>
        <fullName evidence="4">ABC transporter B family member 7</fullName>
    </submittedName>
</protein>
<evidence type="ECO:0000313" key="4">
    <source>
        <dbReference type="EMBL" id="KAL1207608.1"/>
    </source>
</evidence>
<name>A0ABD1AMG4_CARAN</name>
<evidence type="ECO:0000256" key="1">
    <source>
        <dbReference type="ARBA" id="ARBA00022692"/>
    </source>
</evidence>
<evidence type="ECO:0000256" key="2">
    <source>
        <dbReference type="ARBA" id="ARBA00022989"/>
    </source>
</evidence>
<evidence type="ECO:0000313" key="6">
    <source>
        <dbReference type="Proteomes" id="UP001558713"/>
    </source>
</evidence>
<keyword evidence="2" id="KW-1133">Transmembrane helix</keyword>
<sequence>MEEKAKSEKSGRGNQKVAFYKLSTFSDQYDIVLMAIGNVSAVGNGLSQPFMSILMGHIINGFGFSDDDHVVKEVSYVRISNDWFLNSDL</sequence>
<reference evidence="4 6" key="1">
    <citation type="submission" date="2024-04" db="EMBL/GenBank/DDBJ databases">
        <title>Genome assembly C_amara_ONT_v2.</title>
        <authorList>
            <person name="Yant L."/>
            <person name="Moore C."/>
            <person name="Slenker M."/>
        </authorList>
    </citation>
    <scope>NUCLEOTIDE SEQUENCE [LARGE SCALE GENOMIC DNA]</scope>
    <source>
        <tissue evidence="4">Leaf</tissue>
    </source>
</reference>
<accession>A0ABD1AMG4</accession>
<comment type="caution">
    <text evidence="4">The sequence shown here is derived from an EMBL/GenBank/DDBJ whole genome shotgun (WGS) entry which is preliminary data.</text>
</comment>
<dbReference type="EMBL" id="JBANAX010000470">
    <property type="protein sequence ID" value="KAL1207608.1"/>
    <property type="molecule type" value="Genomic_DNA"/>
</dbReference>
<dbReference type="AlphaFoldDB" id="A0ABD1AMG4"/>
<dbReference type="Proteomes" id="UP001558713">
    <property type="component" value="Unassembled WGS sequence"/>
</dbReference>
<evidence type="ECO:0000313" key="5">
    <source>
        <dbReference type="EMBL" id="KAL1217723.1"/>
    </source>
</evidence>
<gene>
    <name evidence="4" type="ORF">V5N11_015651</name>
    <name evidence="5" type="ORF">V5N11_029278</name>
</gene>
<keyword evidence="6" id="KW-1185">Reference proteome</keyword>